<evidence type="ECO:0000313" key="1">
    <source>
        <dbReference type="EMBL" id="MDR8752026.1"/>
    </source>
</evidence>
<evidence type="ECO:0000313" key="3">
    <source>
        <dbReference type="Proteomes" id="UP000494162"/>
    </source>
</evidence>
<reference evidence="2 3" key="2">
    <citation type="submission" date="2019-09" db="EMBL/GenBank/DDBJ databases">
        <authorList>
            <person name="Depoorter E."/>
        </authorList>
    </citation>
    <scope>NUCLEOTIDE SEQUENCE [LARGE SCALE GENOMIC DNA]</scope>
    <source>
        <strain evidence="2">LMG 26883</strain>
    </source>
</reference>
<organism evidence="2 3">
    <name type="scientific">Burkholderia pseudomultivorans</name>
    <dbReference type="NCBI Taxonomy" id="1207504"/>
    <lineage>
        <taxon>Bacteria</taxon>
        <taxon>Pseudomonadati</taxon>
        <taxon>Pseudomonadota</taxon>
        <taxon>Betaproteobacteria</taxon>
        <taxon>Burkholderiales</taxon>
        <taxon>Burkholderiaceae</taxon>
        <taxon>Burkholderia</taxon>
        <taxon>Burkholderia cepacia complex</taxon>
    </lineage>
</organism>
<proteinExistence type="predicted"/>
<reference evidence="1 4" key="1">
    <citation type="submission" date="2019-06" db="EMBL/GenBank/DDBJ databases">
        <title>Evolution of Burkholderia multivorans in the lungs of Cystic Fibrosis patients.</title>
        <authorList>
            <person name="Moreira L.M."/>
        </authorList>
    </citation>
    <scope>NUCLEOTIDE SEQUENCE [LARGE SCALE GENOMIC DNA]</scope>
    <source>
        <strain evidence="1 4">VC13239</strain>
    </source>
</reference>
<gene>
    <name evidence="2" type="ORF">BPS26883_06445</name>
    <name evidence="1" type="ORF">FEQ00_00428</name>
</gene>
<dbReference type="EMBL" id="VJSY01000002">
    <property type="protein sequence ID" value="MDR8752026.1"/>
    <property type="molecule type" value="Genomic_DNA"/>
</dbReference>
<keyword evidence="4" id="KW-1185">Reference proteome</keyword>
<dbReference type="EMBL" id="CABVPP010000090">
    <property type="protein sequence ID" value="VWC31641.1"/>
    <property type="molecule type" value="Genomic_DNA"/>
</dbReference>
<dbReference type="Proteomes" id="UP001248067">
    <property type="component" value="Unassembled WGS sequence"/>
</dbReference>
<dbReference type="Proteomes" id="UP000494162">
    <property type="component" value="Unassembled WGS sequence"/>
</dbReference>
<dbReference type="AlphaFoldDB" id="A0A6P2RIX3"/>
<name>A0A6P2RIX3_9BURK</name>
<accession>A0A6P2RIX3</accession>
<dbReference type="RefSeq" id="WP_060175043.1">
    <property type="nucleotide sequence ID" value="NZ_CABVPP010000090.1"/>
</dbReference>
<protein>
    <submittedName>
        <fullName evidence="2">Uncharacterized protein</fullName>
    </submittedName>
</protein>
<evidence type="ECO:0000313" key="2">
    <source>
        <dbReference type="EMBL" id="VWC31641.1"/>
    </source>
</evidence>
<evidence type="ECO:0000313" key="4">
    <source>
        <dbReference type="Proteomes" id="UP001248067"/>
    </source>
</evidence>
<sequence length="104" mass="11370">MLFDIDTNLREAVSPSSVDLPANTLDTITSTCLRDAGFGERQEATGDGELAFCEATLRQLGYVNIFSFATGEFMVVARNGERFRGNSLGDVLREMSIQLALTSR</sequence>
<dbReference type="GeneID" id="93173513"/>